<accession>A0A3L6S1U4</accession>
<dbReference type="SUPFAM" id="SSF48371">
    <property type="entry name" value="ARM repeat"/>
    <property type="match status" value="1"/>
</dbReference>
<dbReference type="PANTHER" id="PTHR14873:SF1">
    <property type="entry name" value="OS06G0694100 PROTEIN"/>
    <property type="match status" value="1"/>
</dbReference>
<dbReference type="STRING" id="4540.A0A3L6S1U4"/>
<dbReference type="InterPro" id="IPR016024">
    <property type="entry name" value="ARM-type_fold"/>
</dbReference>
<name>A0A3L6S1U4_PANMI</name>
<proteinExistence type="predicted"/>
<feature type="region of interest" description="Disordered" evidence="1">
    <location>
        <begin position="412"/>
        <end position="440"/>
    </location>
</feature>
<feature type="region of interest" description="Disordered" evidence="1">
    <location>
        <begin position="370"/>
        <end position="393"/>
    </location>
</feature>
<evidence type="ECO:0000256" key="1">
    <source>
        <dbReference type="SAM" id="MobiDB-lite"/>
    </source>
</evidence>
<feature type="compositionally biased region" description="Pro residues" evidence="1">
    <location>
        <begin position="418"/>
        <end position="427"/>
    </location>
</feature>
<dbReference type="EMBL" id="PQIB02000006">
    <property type="protein sequence ID" value="RLN12422.1"/>
    <property type="molecule type" value="Genomic_DNA"/>
</dbReference>
<feature type="compositionally biased region" description="Polar residues" evidence="1">
    <location>
        <begin position="375"/>
        <end position="387"/>
    </location>
</feature>
<dbReference type="PANTHER" id="PTHR14873">
    <property type="entry name" value="OS06G0694100 PROTEIN"/>
    <property type="match status" value="1"/>
</dbReference>
<keyword evidence="3" id="KW-1185">Reference proteome</keyword>
<feature type="region of interest" description="Disordered" evidence="1">
    <location>
        <begin position="458"/>
        <end position="487"/>
    </location>
</feature>
<gene>
    <name evidence="2" type="ORF">C2845_PM09G22780</name>
</gene>
<sequence>MPQATTASTAAATARLPRDVLLRIAAPLREPLAAAPYEPPAGSSASVKSLLASLLPSASPAQPQPGAGKEAADLLLLCAAVLASSPEHPALHWVPAGLAGAAATTVGEMAAAGGWGSVGEMVVAVMPEVVPPLKTLVKDSCVDADNDEIGAVKPPKEHAVVSAHQFRWLVSQVCYPKLGDLCWLVIPCALTILDHWSPEVKEQGMVSFIHIAKNVKVTELSLYEDAILDACCHNIPADDELWYRVVEVSVLLLTCTQRSNPRSPWYDRMLSEMLGHLERQPLNKEHRVAWLTLIEPVFDAMGLFLLAHFRRLFSLFFQWMHTDDDKTVPLVLEQMHAIIKLTWIRKSPYTLRLVDELVLLYKESATRSSRENEISSDSCGKSHSKFQSIRRGNGGKVQGLFRMAPDSLLARDSDSLLLPPPPPPAAGDPPAAHHHASPASIPIPSTVEEALNLHYCSDSEEDEGPEDSALKADVNPGESSRRRDANVKDAGRLLHSVVVKPASHRVSYKEALVGRRTFLPDSMLLLKQEGDGAWRGKRGEEAGSQSGTAWTPVQGAFMTGLVGRLVEIGASTPIVCRRRKKIITSCLSEFVKTMVSLPAKEEIGEQWRYRAMGSDKRQQDMDHILEYDTVGEVVLGEAQEGSKLGADSVSVGMDTVVDVGDGEAFGADLRLLLLLDLGLLGLWTLILRISS</sequence>
<dbReference type="Proteomes" id="UP000275267">
    <property type="component" value="Unassembled WGS sequence"/>
</dbReference>
<organism evidence="2 3">
    <name type="scientific">Panicum miliaceum</name>
    <name type="common">Proso millet</name>
    <name type="synonym">Broomcorn millet</name>
    <dbReference type="NCBI Taxonomy" id="4540"/>
    <lineage>
        <taxon>Eukaryota</taxon>
        <taxon>Viridiplantae</taxon>
        <taxon>Streptophyta</taxon>
        <taxon>Embryophyta</taxon>
        <taxon>Tracheophyta</taxon>
        <taxon>Spermatophyta</taxon>
        <taxon>Magnoliopsida</taxon>
        <taxon>Liliopsida</taxon>
        <taxon>Poales</taxon>
        <taxon>Poaceae</taxon>
        <taxon>PACMAD clade</taxon>
        <taxon>Panicoideae</taxon>
        <taxon>Panicodae</taxon>
        <taxon>Paniceae</taxon>
        <taxon>Panicinae</taxon>
        <taxon>Panicum</taxon>
        <taxon>Panicum sect. Panicum</taxon>
    </lineage>
</organism>
<comment type="caution">
    <text evidence="2">The sequence shown here is derived from an EMBL/GenBank/DDBJ whole genome shotgun (WGS) entry which is preliminary data.</text>
</comment>
<evidence type="ECO:0000313" key="2">
    <source>
        <dbReference type="EMBL" id="RLN12422.1"/>
    </source>
</evidence>
<evidence type="ECO:0000313" key="3">
    <source>
        <dbReference type="Proteomes" id="UP000275267"/>
    </source>
</evidence>
<dbReference type="OrthoDB" id="753785at2759"/>
<reference evidence="3" key="1">
    <citation type="journal article" date="2019" name="Nat. Commun.">
        <title>The genome of broomcorn millet.</title>
        <authorList>
            <person name="Zou C."/>
            <person name="Miki D."/>
            <person name="Li D."/>
            <person name="Tang Q."/>
            <person name="Xiao L."/>
            <person name="Rajput S."/>
            <person name="Deng P."/>
            <person name="Jia W."/>
            <person name="Huang R."/>
            <person name="Zhang M."/>
            <person name="Sun Y."/>
            <person name="Hu J."/>
            <person name="Fu X."/>
            <person name="Schnable P.S."/>
            <person name="Li F."/>
            <person name="Zhang H."/>
            <person name="Feng B."/>
            <person name="Zhu X."/>
            <person name="Liu R."/>
            <person name="Schnable J.C."/>
            <person name="Zhu J.-K."/>
            <person name="Zhang H."/>
        </authorList>
    </citation>
    <scope>NUCLEOTIDE SEQUENCE [LARGE SCALE GENOMIC DNA]</scope>
</reference>
<dbReference type="AlphaFoldDB" id="A0A3L6S1U4"/>
<protein>
    <submittedName>
        <fullName evidence="2">Uncharacterized protein</fullName>
    </submittedName>
</protein>